<dbReference type="Gene3D" id="1.10.510.10">
    <property type="entry name" value="Transferase(Phosphotransferase) domain 1"/>
    <property type="match status" value="1"/>
</dbReference>
<dbReference type="Proteomes" id="UP000053558">
    <property type="component" value="Unassembled WGS sequence"/>
</dbReference>
<protein>
    <recommendedName>
        <fullName evidence="3">Protein kinase domain-containing protein</fullName>
    </recommendedName>
</protein>
<dbReference type="KEGG" id="cput:CONPUDRAFT_108658"/>
<dbReference type="GeneID" id="19198723"/>
<dbReference type="AlphaFoldDB" id="A0A5M3MHV8"/>
<comment type="caution">
    <text evidence="1">The sequence shown here is derived from an EMBL/GenBank/DDBJ whole genome shotgun (WGS) entry which is preliminary data.</text>
</comment>
<dbReference type="OrthoDB" id="4062651at2759"/>
<evidence type="ECO:0000313" key="2">
    <source>
        <dbReference type="Proteomes" id="UP000053558"/>
    </source>
</evidence>
<dbReference type="SUPFAM" id="SSF56112">
    <property type="entry name" value="Protein kinase-like (PK-like)"/>
    <property type="match status" value="1"/>
</dbReference>
<dbReference type="RefSeq" id="XP_007771671.1">
    <property type="nucleotide sequence ID" value="XM_007773481.1"/>
</dbReference>
<sequence length="323" mass="36044">MGSGGVDPSIKGALSYRKYWAQKKLDSYRKACPCPAFIISIAGPWMAIHGAAFTEYAAAEPLTDFVRIGAYQTEEMHLYDAARTLVALRNGLQALDDYYKRTFPDIPTPPAPTGERFFPWLHEFVLNRGVDGAEEGETVTMEYITKLADDSPVKPIYRARRSDTGAPLVVKFVQRYNAAAHALLASRGMAPRLLHAGPGIGDLQLVVMEYIQGTNAEEAFGGNVLPPSVFTQVERAVATLHSGKFVFWDLRSANVMIAAEDERPLMIDFDWCGVDGETVYPVSTNDMDVDWHPGVRRGEPMRCEHDLWMLEKMRPTLKEIENN</sequence>
<evidence type="ECO:0000313" key="1">
    <source>
        <dbReference type="EMBL" id="EIW78683.1"/>
    </source>
</evidence>
<name>A0A5M3MHV8_CONPW</name>
<dbReference type="EMBL" id="JH711582">
    <property type="protein sequence ID" value="EIW78683.1"/>
    <property type="molecule type" value="Genomic_DNA"/>
</dbReference>
<accession>A0A5M3MHV8</accession>
<organism evidence="1 2">
    <name type="scientific">Coniophora puteana (strain RWD-64-598)</name>
    <name type="common">Brown rot fungus</name>
    <dbReference type="NCBI Taxonomy" id="741705"/>
    <lineage>
        <taxon>Eukaryota</taxon>
        <taxon>Fungi</taxon>
        <taxon>Dikarya</taxon>
        <taxon>Basidiomycota</taxon>
        <taxon>Agaricomycotina</taxon>
        <taxon>Agaricomycetes</taxon>
        <taxon>Agaricomycetidae</taxon>
        <taxon>Boletales</taxon>
        <taxon>Coniophorineae</taxon>
        <taxon>Coniophoraceae</taxon>
        <taxon>Coniophora</taxon>
    </lineage>
</organism>
<dbReference type="OMA" id="HIRNATC"/>
<reference evidence="2" key="1">
    <citation type="journal article" date="2012" name="Science">
        <title>The Paleozoic origin of enzymatic lignin decomposition reconstructed from 31 fungal genomes.</title>
        <authorList>
            <person name="Floudas D."/>
            <person name="Binder M."/>
            <person name="Riley R."/>
            <person name="Barry K."/>
            <person name="Blanchette R.A."/>
            <person name="Henrissat B."/>
            <person name="Martinez A.T."/>
            <person name="Otillar R."/>
            <person name="Spatafora J.W."/>
            <person name="Yadav J.S."/>
            <person name="Aerts A."/>
            <person name="Benoit I."/>
            <person name="Boyd A."/>
            <person name="Carlson A."/>
            <person name="Copeland A."/>
            <person name="Coutinho P.M."/>
            <person name="de Vries R.P."/>
            <person name="Ferreira P."/>
            <person name="Findley K."/>
            <person name="Foster B."/>
            <person name="Gaskell J."/>
            <person name="Glotzer D."/>
            <person name="Gorecki P."/>
            <person name="Heitman J."/>
            <person name="Hesse C."/>
            <person name="Hori C."/>
            <person name="Igarashi K."/>
            <person name="Jurgens J.A."/>
            <person name="Kallen N."/>
            <person name="Kersten P."/>
            <person name="Kohler A."/>
            <person name="Kuees U."/>
            <person name="Kumar T.K.A."/>
            <person name="Kuo A."/>
            <person name="LaButti K."/>
            <person name="Larrondo L.F."/>
            <person name="Lindquist E."/>
            <person name="Ling A."/>
            <person name="Lombard V."/>
            <person name="Lucas S."/>
            <person name="Lundell T."/>
            <person name="Martin R."/>
            <person name="McLaughlin D.J."/>
            <person name="Morgenstern I."/>
            <person name="Morin E."/>
            <person name="Murat C."/>
            <person name="Nagy L.G."/>
            <person name="Nolan M."/>
            <person name="Ohm R.A."/>
            <person name="Patyshakuliyeva A."/>
            <person name="Rokas A."/>
            <person name="Ruiz-Duenas F.J."/>
            <person name="Sabat G."/>
            <person name="Salamov A."/>
            <person name="Samejima M."/>
            <person name="Schmutz J."/>
            <person name="Slot J.C."/>
            <person name="St John F."/>
            <person name="Stenlid J."/>
            <person name="Sun H."/>
            <person name="Sun S."/>
            <person name="Syed K."/>
            <person name="Tsang A."/>
            <person name="Wiebenga A."/>
            <person name="Young D."/>
            <person name="Pisabarro A."/>
            <person name="Eastwood D.C."/>
            <person name="Martin F."/>
            <person name="Cullen D."/>
            <person name="Grigoriev I.V."/>
            <person name="Hibbett D.S."/>
        </authorList>
    </citation>
    <scope>NUCLEOTIDE SEQUENCE [LARGE SCALE GENOMIC DNA]</scope>
    <source>
        <strain evidence="2">RWD-64-598 SS2</strain>
    </source>
</reference>
<dbReference type="InterPro" id="IPR011009">
    <property type="entry name" value="Kinase-like_dom_sf"/>
</dbReference>
<keyword evidence="2" id="KW-1185">Reference proteome</keyword>
<gene>
    <name evidence="1" type="ORF">CONPUDRAFT_108658</name>
</gene>
<proteinExistence type="predicted"/>
<evidence type="ECO:0008006" key="3">
    <source>
        <dbReference type="Google" id="ProtNLM"/>
    </source>
</evidence>